<dbReference type="InterPro" id="IPR052917">
    <property type="entry name" value="Stress-Dev_Protein"/>
</dbReference>
<dbReference type="InterPro" id="IPR038725">
    <property type="entry name" value="YdaG_split_barrel_FMN-bd"/>
</dbReference>
<dbReference type="Pfam" id="PF16242">
    <property type="entry name" value="Pyrid_ox_like"/>
    <property type="match status" value="1"/>
</dbReference>
<gene>
    <name evidence="2" type="ORF">GCM10009737_01090</name>
</gene>
<dbReference type="Proteomes" id="UP001501612">
    <property type="component" value="Unassembled WGS sequence"/>
</dbReference>
<organism evidence="2 3">
    <name type="scientific">Nocardioides lentus</name>
    <dbReference type="NCBI Taxonomy" id="338077"/>
    <lineage>
        <taxon>Bacteria</taxon>
        <taxon>Bacillati</taxon>
        <taxon>Actinomycetota</taxon>
        <taxon>Actinomycetes</taxon>
        <taxon>Propionibacteriales</taxon>
        <taxon>Nocardioidaceae</taxon>
        <taxon>Nocardioides</taxon>
    </lineage>
</organism>
<comment type="caution">
    <text evidence="2">The sequence shown here is derived from an EMBL/GenBank/DDBJ whole genome shotgun (WGS) entry which is preliminary data.</text>
</comment>
<dbReference type="SUPFAM" id="SSF50475">
    <property type="entry name" value="FMN-binding split barrel"/>
    <property type="match status" value="1"/>
</dbReference>
<dbReference type="RefSeq" id="WP_344002177.1">
    <property type="nucleotide sequence ID" value="NZ_BAAAMY010000001.1"/>
</dbReference>
<keyword evidence="3" id="KW-1185">Reference proteome</keyword>
<dbReference type="EMBL" id="BAAAMY010000001">
    <property type="protein sequence ID" value="GAA1904161.1"/>
    <property type="molecule type" value="Genomic_DNA"/>
</dbReference>
<dbReference type="PANTHER" id="PTHR34818">
    <property type="entry name" value="PROTEIN BLI-3"/>
    <property type="match status" value="1"/>
</dbReference>
<sequence>MNSSSPEAGTTARLAELADGERICMLTTLDADGRLVSRPMAHQQVTDVAELWFFAERDSRKVAHVRGNSHVGLTIASADTWISIDGTAEVVDDTAKAKELWNPWVEAWLPQGPEDHSVVLLKVTGDTGEYWDTPGGRVSSAVSLVKAKLTGERYEGGENERVDL</sequence>
<evidence type="ECO:0000259" key="1">
    <source>
        <dbReference type="Pfam" id="PF16242"/>
    </source>
</evidence>
<dbReference type="PANTHER" id="PTHR34818:SF1">
    <property type="entry name" value="PROTEIN BLI-3"/>
    <property type="match status" value="1"/>
</dbReference>
<accession>A0ABN2NV72</accession>
<dbReference type="Gene3D" id="2.30.110.10">
    <property type="entry name" value="Electron Transport, Fmn-binding Protein, Chain A"/>
    <property type="match status" value="1"/>
</dbReference>
<dbReference type="InterPro" id="IPR012349">
    <property type="entry name" value="Split_barrel_FMN-bd"/>
</dbReference>
<evidence type="ECO:0000313" key="3">
    <source>
        <dbReference type="Proteomes" id="UP001501612"/>
    </source>
</evidence>
<name>A0ABN2NV72_9ACTN</name>
<reference evidence="2 3" key="1">
    <citation type="journal article" date="2019" name="Int. J. Syst. Evol. Microbiol.">
        <title>The Global Catalogue of Microorganisms (GCM) 10K type strain sequencing project: providing services to taxonomists for standard genome sequencing and annotation.</title>
        <authorList>
            <consortium name="The Broad Institute Genomics Platform"/>
            <consortium name="The Broad Institute Genome Sequencing Center for Infectious Disease"/>
            <person name="Wu L."/>
            <person name="Ma J."/>
        </authorList>
    </citation>
    <scope>NUCLEOTIDE SEQUENCE [LARGE SCALE GENOMIC DNA]</scope>
    <source>
        <strain evidence="2 3">JCM 14046</strain>
    </source>
</reference>
<proteinExistence type="predicted"/>
<evidence type="ECO:0000313" key="2">
    <source>
        <dbReference type="EMBL" id="GAA1904161.1"/>
    </source>
</evidence>
<feature type="domain" description="General stress protein FMN-binding split barrel" evidence="1">
    <location>
        <begin position="12"/>
        <end position="155"/>
    </location>
</feature>
<protein>
    <submittedName>
        <fullName evidence="2">Pyridoxamine 5'-phosphate oxidase family protein</fullName>
    </submittedName>
</protein>